<feature type="non-terminal residue" evidence="2">
    <location>
        <position position="1"/>
    </location>
</feature>
<comment type="caution">
    <text evidence="2">The sequence shown here is derived from an EMBL/GenBank/DDBJ whole genome shotgun (WGS) entry which is preliminary data.</text>
</comment>
<evidence type="ECO:0000313" key="2">
    <source>
        <dbReference type="EMBL" id="GBO35765.1"/>
    </source>
</evidence>
<name>A0A4Y2WE74_ARAVE</name>
<feature type="region of interest" description="Disordered" evidence="1">
    <location>
        <begin position="57"/>
        <end position="87"/>
    </location>
</feature>
<evidence type="ECO:0000256" key="1">
    <source>
        <dbReference type="SAM" id="MobiDB-lite"/>
    </source>
</evidence>
<dbReference type="Proteomes" id="UP000499080">
    <property type="component" value="Unassembled WGS sequence"/>
</dbReference>
<reference evidence="2 3" key="1">
    <citation type="journal article" date="2019" name="Sci. Rep.">
        <title>Orb-weaving spider Araneus ventricosus genome elucidates the spidroin gene catalogue.</title>
        <authorList>
            <person name="Kono N."/>
            <person name="Nakamura H."/>
            <person name="Ohtoshi R."/>
            <person name="Moran D.A.P."/>
            <person name="Shinohara A."/>
            <person name="Yoshida Y."/>
            <person name="Fujiwara M."/>
            <person name="Mori M."/>
            <person name="Tomita M."/>
            <person name="Arakawa K."/>
        </authorList>
    </citation>
    <scope>NUCLEOTIDE SEQUENCE [LARGE SCALE GENOMIC DNA]</scope>
</reference>
<protein>
    <submittedName>
        <fullName evidence="2">Uncharacterized protein</fullName>
    </submittedName>
</protein>
<evidence type="ECO:0000313" key="3">
    <source>
        <dbReference type="Proteomes" id="UP000499080"/>
    </source>
</evidence>
<sequence length="87" mass="9530">VRQPLIFATAGNPLIEVLEAKAENVASSVCTKPPFEADPTHRKLFMGATQFFHVPRREKPTSDLPTPLKMVPACPSGRNDMLGNLTE</sequence>
<gene>
    <name evidence="2" type="ORF">AVEN_105535_1</name>
</gene>
<dbReference type="AlphaFoldDB" id="A0A4Y2WE74"/>
<proteinExistence type="predicted"/>
<organism evidence="2 3">
    <name type="scientific">Araneus ventricosus</name>
    <name type="common">Orbweaver spider</name>
    <name type="synonym">Epeira ventricosa</name>
    <dbReference type="NCBI Taxonomy" id="182803"/>
    <lineage>
        <taxon>Eukaryota</taxon>
        <taxon>Metazoa</taxon>
        <taxon>Ecdysozoa</taxon>
        <taxon>Arthropoda</taxon>
        <taxon>Chelicerata</taxon>
        <taxon>Arachnida</taxon>
        <taxon>Araneae</taxon>
        <taxon>Araneomorphae</taxon>
        <taxon>Entelegynae</taxon>
        <taxon>Araneoidea</taxon>
        <taxon>Araneidae</taxon>
        <taxon>Araneus</taxon>
    </lineage>
</organism>
<accession>A0A4Y2WE74</accession>
<dbReference type="EMBL" id="BGPR01059806">
    <property type="protein sequence ID" value="GBO35765.1"/>
    <property type="molecule type" value="Genomic_DNA"/>
</dbReference>
<keyword evidence="3" id="KW-1185">Reference proteome</keyword>